<feature type="region of interest" description="Disordered" evidence="1">
    <location>
        <begin position="39"/>
        <end position="65"/>
    </location>
</feature>
<gene>
    <name evidence="4" type="ORF">ACFOEN_01195</name>
</gene>
<keyword evidence="4" id="KW-0482">Metalloprotease</keyword>
<evidence type="ECO:0000259" key="2">
    <source>
        <dbReference type="Pfam" id="PF16313"/>
    </source>
</evidence>
<dbReference type="InterPro" id="IPR034032">
    <property type="entry name" value="Zn_MMP-like_bac"/>
</dbReference>
<dbReference type="PANTHER" id="PTHR38478">
    <property type="entry name" value="PEPTIDASE M1A AND M12B"/>
    <property type="match status" value="1"/>
</dbReference>
<name>A0ABV7H0Z2_9BURK</name>
<dbReference type="PANTHER" id="PTHR38478:SF1">
    <property type="entry name" value="ZINC DEPENDENT METALLOPROTEASE DOMAIN LIPOPROTEIN"/>
    <property type="match status" value="1"/>
</dbReference>
<dbReference type="GO" id="GO:0008237">
    <property type="term" value="F:metallopeptidase activity"/>
    <property type="evidence" value="ECO:0007669"/>
    <property type="project" value="UniProtKB-KW"/>
</dbReference>
<dbReference type="InterPro" id="IPR033413">
    <property type="entry name" value="DUF5117"/>
</dbReference>
<evidence type="ECO:0000313" key="5">
    <source>
        <dbReference type="Proteomes" id="UP001595556"/>
    </source>
</evidence>
<dbReference type="Pfam" id="PF17148">
    <property type="entry name" value="DUF5117"/>
    <property type="match status" value="1"/>
</dbReference>
<evidence type="ECO:0000313" key="4">
    <source>
        <dbReference type="EMBL" id="MFC3146251.1"/>
    </source>
</evidence>
<dbReference type="CDD" id="cd04276">
    <property type="entry name" value="ZnMc_MMP_like_2"/>
    <property type="match status" value="1"/>
</dbReference>
<keyword evidence="4" id="KW-0378">Hydrolase</keyword>
<feature type="domain" description="EcxA zinc-binding" evidence="2">
    <location>
        <begin position="602"/>
        <end position="921"/>
    </location>
</feature>
<evidence type="ECO:0000259" key="3">
    <source>
        <dbReference type="Pfam" id="PF17148"/>
    </source>
</evidence>
<dbReference type="EMBL" id="JBHRTI010000003">
    <property type="protein sequence ID" value="MFC3146251.1"/>
    <property type="molecule type" value="Genomic_DNA"/>
</dbReference>
<proteinExistence type="predicted"/>
<comment type="caution">
    <text evidence="4">The sequence shown here is derived from an EMBL/GenBank/DDBJ whole genome shotgun (WGS) entry which is preliminary data.</text>
</comment>
<feature type="domain" description="DUF5117" evidence="3">
    <location>
        <begin position="224"/>
        <end position="430"/>
    </location>
</feature>
<reference evidence="5" key="1">
    <citation type="journal article" date="2019" name="Int. J. Syst. Evol. Microbiol.">
        <title>The Global Catalogue of Microorganisms (GCM) 10K type strain sequencing project: providing services to taxonomists for standard genome sequencing and annotation.</title>
        <authorList>
            <consortium name="The Broad Institute Genomics Platform"/>
            <consortium name="The Broad Institute Genome Sequencing Center for Infectious Disease"/>
            <person name="Wu L."/>
            <person name="Ma J."/>
        </authorList>
    </citation>
    <scope>NUCLEOTIDE SEQUENCE [LARGE SCALE GENOMIC DNA]</scope>
    <source>
        <strain evidence="5">KCTC 52168</strain>
    </source>
</reference>
<dbReference type="RefSeq" id="WP_377300531.1">
    <property type="nucleotide sequence ID" value="NZ_CP180191.1"/>
</dbReference>
<dbReference type="SUPFAM" id="SSF55486">
    <property type="entry name" value="Metalloproteases ('zincins'), catalytic domain"/>
    <property type="match status" value="1"/>
</dbReference>
<dbReference type="Proteomes" id="UP001595556">
    <property type="component" value="Unassembled WGS sequence"/>
</dbReference>
<organism evidence="4 5">
    <name type="scientific">Piscinibacterium candidicorallinum</name>
    <dbReference type="NCBI Taxonomy" id="1793872"/>
    <lineage>
        <taxon>Bacteria</taxon>
        <taxon>Pseudomonadati</taxon>
        <taxon>Pseudomonadota</taxon>
        <taxon>Betaproteobacteria</taxon>
        <taxon>Burkholderiales</taxon>
        <taxon>Piscinibacterium</taxon>
    </lineage>
</organism>
<dbReference type="InterPro" id="IPR024079">
    <property type="entry name" value="MetalloPept_cat_dom_sf"/>
</dbReference>
<feature type="region of interest" description="Disordered" evidence="1">
    <location>
        <begin position="136"/>
        <end position="155"/>
    </location>
</feature>
<keyword evidence="4" id="KW-0645">Protease</keyword>
<dbReference type="InterPro" id="IPR032534">
    <property type="entry name" value="EcxA_zinc-bd"/>
</dbReference>
<evidence type="ECO:0000256" key="1">
    <source>
        <dbReference type="SAM" id="MobiDB-lite"/>
    </source>
</evidence>
<dbReference type="Pfam" id="PF16313">
    <property type="entry name" value="DUF4953"/>
    <property type="match status" value="1"/>
</dbReference>
<protein>
    <submittedName>
        <fullName evidence="4">Zinc-dependent metalloprotease</fullName>
    </submittedName>
</protein>
<sequence length="1008" mass="108354">MTRHPPLVPTTVADTAALWFDSRSRASVWRVQPVTRMHPAGAARDATRDCSASPPPTGPATMLSPRSSFPLAPITLAVSLALSGCAISVEAPQSAPAPVAAPAAAPVAAAAPAAPRPAAAPGAPGAAPAAQTAGAPAAAAPGATPPAGAGAPAPGALRPFAEVSRDAKRKDGFLPLWTKDERVLIEISPEQLNKPMFFAVNVMNGIGEPQLMGGLMGGSWGVGRSQVVELRRVGNTLQVIAQNLAGVAKPGTPNALSVEQNFSDSLIGSIPVLSAPHPERKTFLVEANALLFTDIPYTGGVLERNYRQNYAIDARNSSIEKTWSEADRVAFSVKAHYGTARIATPQPPMPGAAPLPPGAPVPSVPITLPDPRSLFFTYYYSFSALPAQPMRARAADPRVGFFTTPVWDFDNEKSPTARMHQVNRWRLEKKDPNAAISEPVKPITFWLDRNIPEQYREPIRQGVLEWNKAFEKAGFKNAVRVEMQPADADWDTADVRRASIRWQTVPRSAYGAIGPSQVDPRSGEILDADIAFDANTVRNLRLFATEAAGTLAGAGNANMIPGTAAGEQAYCDIGAASAHELGFALDVLESRGDIDLDNKGADQFVFGWLKETAMHEVGHTLGMRHNFRASTIHPLAKLRDPAFVKANGITGSVMEYPAFNLNRAGKPQGPYFMETVGAYDIWAIQYAYTPFTPEQEAAELAKIAGRSAEPQLAYSSDEENFEGMDPLVNQFDLGDDPLAFAKERFAIVEDLWSRAQSRQLKPGQSFATLRRQVQRGMTEMRRASSITARYVGGANVVRDFAGTNRNPITPVPAAKQREALQTLATNVLSTNAFKFKPDFVQKLTANRLEISDSAAGGGQPLTTEYRLANEVLTTQRAVLAQLLNDRTATNLLENALRDTGNPMRLSEVYETVRGAVWSELASGADIGQFRRNLQREHVRALSEQLVRPAPNMPADAKALMREQARSLLAQLKAAAAKGNRSPEARAHLAESANTLQEALSAPLMRTGA</sequence>
<accession>A0ABV7H0Z2</accession>
<dbReference type="Gene3D" id="3.40.390.10">
    <property type="entry name" value="Collagenase (Catalytic Domain)"/>
    <property type="match status" value="1"/>
</dbReference>
<keyword evidence="5" id="KW-1185">Reference proteome</keyword>